<evidence type="ECO:0000313" key="6">
    <source>
        <dbReference type="EMBL" id="MCS3708755.1"/>
    </source>
</evidence>
<dbReference type="Proteomes" id="UP001155027">
    <property type="component" value="Unassembled WGS sequence"/>
</dbReference>
<dbReference type="CDD" id="cd04301">
    <property type="entry name" value="NAT_SF"/>
    <property type="match status" value="1"/>
</dbReference>
<dbReference type="InterPro" id="IPR000182">
    <property type="entry name" value="GNAT_dom"/>
</dbReference>
<dbReference type="FunFam" id="3.40.630.30:FF:000064">
    <property type="entry name" value="GNAT family acetyltransferase"/>
    <property type="match status" value="1"/>
</dbReference>
<evidence type="ECO:0000313" key="7">
    <source>
        <dbReference type="Proteomes" id="UP001155027"/>
    </source>
</evidence>
<keyword evidence="2 5" id="KW-0808">Transferase</keyword>
<dbReference type="RefSeq" id="WP_011405040.1">
    <property type="nucleotide sequence ID" value="NZ_CALTRV010000003.1"/>
</dbReference>
<dbReference type="PANTHER" id="PTHR10545:SF29">
    <property type="entry name" value="GH14572P-RELATED"/>
    <property type="match status" value="1"/>
</dbReference>
<dbReference type="EMBL" id="JANUAE010000001">
    <property type="protein sequence ID" value="MCS3708755.1"/>
    <property type="molecule type" value="Genomic_DNA"/>
</dbReference>
<feature type="domain" description="N-acetyltransferase" evidence="4">
    <location>
        <begin position="7"/>
        <end position="166"/>
    </location>
</feature>
<dbReference type="GeneID" id="83729345"/>
<accession>A0A9X2QUB1</accession>
<protein>
    <submittedName>
        <fullName evidence="5">Diamine N-acetyltransferase</fullName>
        <ecNumber evidence="5">2.3.1.57</ecNumber>
    </submittedName>
</protein>
<dbReference type="EC" id="2.3.1.57" evidence="5"/>
<evidence type="ECO:0000256" key="2">
    <source>
        <dbReference type="ARBA" id="ARBA00022679"/>
    </source>
</evidence>
<dbReference type="Gene3D" id="3.40.630.30">
    <property type="match status" value="1"/>
</dbReference>
<evidence type="ECO:0000256" key="3">
    <source>
        <dbReference type="ARBA" id="ARBA00023315"/>
    </source>
</evidence>
<comment type="caution">
    <text evidence="5">The sequence shown here is derived from an EMBL/GenBank/DDBJ whole genome shotgun (WGS) entry which is preliminary data.</text>
</comment>
<evidence type="ECO:0000313" key="5">
    <source>
        <dbReference type="EMBL" id="MCS3677663.1"/>
    </source>
</evidence>
<dbReference type="SUPFAM" id="SSF55729">
    <property type="entry name" value="Acyl-CoA N-acyltransferases (Nat)"/>
    <property type="match status" value="1"/>
</dbReference>
<dbReference type="GO" id="GO:0004145">
    <property type="term" value="F:diamine N-acetyltransferase activity"/>
    <property type="evidence" value="ECO:0007669"/>
    <property type="project" value="UniProtKB-EC"/>
</dbReference>
<dbReference type="InterPro" id="IPR016181">
    <property type="entry name" value="Acyl_CoA_acyltransferase"/>
</dbReference>
<dbReference type="Proteomes" id="UP001155057">
    <property type="component" value="Unassembled WGS sequence"/>
</dbReference>
<organism evidence="5 7">
    <name type="scientific">Salinibacter ruber</name>
    <dbReference type="NCBI Taxonomy" id="146919"/>
    <lineage>
        <taxon>Bacteria</taxon>
        <taxon>Pseudomonadati</taxon>
        <taxon>Rhodothermota</taxon>
        <taxon>Rhodothermia</taxon>
        <taxon>Rhodothermales</taxon>
        <taxon>Salinibacteraceae</taxon>
        <taxon>Salinibacter</taxon>
    </lineage>
</organism>
<dbReference type="InterPro" id="IPR051016">
    <property type="entry name" value="Diverse_Substrate_AcTransf"/>
</dbReference>
<sequence length="169" mass="18849">MESSPHVSIRKATPDDAKTLVDLIVELATYENLLDEAEPSVELLEEHLSAEALTGCEALLAETERDTAVGFALFFHNYSTFQTNAGLYVEDLFVRSTYRGEGIGLALFRRLAEIAEKRGCRRIDWAVLDWNTEAIEFYDELGAEPLDDWTTMRLDEEAIEEIATAGAAA</sequence>
<reference evidence="5" key="1">
    <citation type="submission" date="2022-08" db="EMBL/GenBank/DDBJ databases">
        <title>Genomic Encyclopedia of Type Strains, Phase V (KMG-V): Genome sequencing to study the core and pangenomes of soil and plant-associated prokaryotes.</title>
        <authorList>
            <person name="Whitman W."/>
        </authorList>
    </citation>
    <scope>NUCLEOTIDE SEQUENCE</scope>
    <source>
        <strain evidence="5">0</strain>
        <strain evidence="6">SP3049</strain>
    </source>
</reference>
<gene>
    <name evidence="6" type="ORF">GGP61_000342</name>
    <name evidence="5" type="ORF">GGP71_001586</name>
</gene>
<dbReference type="PANTHER" id="PTHR10545">
    <property type="entry name" value="DIAMINE N-ACETYLTRANSFERASE"/>
    <property type="match status" value="1"/>
</dbReference>
<dbReference type="PROSITE" id="PS51186">
    <property type="entry name" value="GNAT"/>
    <property type="match status" value="1"/>
</dbReference>
<dbReference type="Pfam" id="PF00583">
    <property type="entry name" value="Acetyltransf_1"/>
    <property type="match status" value="1"/>
</dbReference>
<dbReference type="AlphaFoldDB" id="A0A9X2QUB1"/>
<evidence type="ECO:0000256" key="1">
    <source>
        <dbReference type="ARBA" id="ARBA00008694"/>
    </source>
</evidence>
<evidence type="ECO:0000259" key="4">
    <source>
        <dbReference type="PROSITE" id="PS51186"/>
    </source>
</evidence>
<keyword evidence="3 5" id="KW-0012">Acyltransferase</keyword>
<name>A0A9X2QUB1_9BACT</name>
<proteinExistence type="inferred from homology"/>
<dbReference type="EMBL" id="JANUAU010000004">
    <property type="protein sequence ID" value="MCS3677663.1"/>
    <property type="molecule type" value="Genomic_DNA"/>
</dbReference>
<comment type="similarity">
    <text evidence="1">Belongs to the acetyltransferase family.</text>
</comment>